<name>A0ABT8INK1_9BACL</name>
<gene>
    <name evidence="3" type="ORF">NWF35_10640</name>
</gene>
<proteinExistence type="predicted"/>
<dbReference type="RefSeq" id="WP_301239022.1">
    <property type="nucleotide sequence ID" value="NZ_JANRHH010000037.1"/>
</dbReference>
<evidence type="ECO:0000256" key="1">
    <source>
        <dbReference type="SAM" id="SignalP"/>
    </source>
</evidence>
<evidence type="ECO:0000259" key="2">
    <source>
        <dbReference type="Pfam" id="PF26353"/>
    </source>
</evidence>
<reference evidence="3" key="1">
    <citation type="submission" date="2022-08" db="EMBL/GenBank/DDBJ databases">
        <title>Polycladomyces zharkentsis sp. nov., a novel thermophilic CMC and starch-degrading bacterium isolated from a geothermal spring in Kazakhstan.</title>
        <authorList>
            <person name="Mashzhan A."/>
            <person name="Kistaubaeva A."/>
            <person name="Javier-Lopez R."/>
            <person name="Birkeland N.-K."/>
        </authorList>
    </citation>
    <scope>NUCLEOTIDE SEQUENCE</scope>
    <source>
        <strain evidence="3">KSR 13</strain>
    </source>
</reference>
<feature type="domain" description="YhfM-like" evidence="2">
    <location>
        <begin position="24"/>
        <end position="123"/>
    </location>
</feature>
<dbReference type="EMBL" id="JANRHH010000037">
    <property type="protein sequence ID" value="MDN4594349.1"/>
    <property type="molecule type" value="Genomic_DNA"/>
</dbReference>
<dbReference type="PROSITE" id="PS51257">
    <property type="entry name" value="PROKAR_LIPOPROTEIN"/>
    <property type="match status" value="1"/>
</dbReference>
<organism evidence="3 4">
    <name type="scientific">Polycladomyces subterraneus</name>
    <dbReference type="NCBI Taxonomy" id="1016997"/>
    <lineage>
        <taxon>Bacteria</taxon>
        <taxon>Bacillati</taxon>
        <taxon>Bacillota</taxon>
        <taxon>Bacilli</taxon>
        <taxon>Bacillales</taxon>
        <taxon>Thermoactinomycetaceae</taxon>
        <taxon>Polycladomyces</taxon>
    </lineage>
</organism>
<accession>A0ABT8INK1</accession>
<dbReference type="Proteomes" id="UP001174196">
    <property type="component" value="Unassembled WGS sequence"/>
</dbReference>
<dbReference type="InterPro" id="IPR058780">
    <property type="entry name" value="YhfM-like_dom"/>
</dbReference>
<keyword evidence="4" id="KW-1185">Reference proteome</keyword>
<comment type="caution">
    <text evidence="3">The sequence shown here is derived from an EMBL/GenBank/DDBJ whole genome shotgun (WGS) entry which is preliminary data.</text>
</comment>
<keyword evidence="1" id="KW-0732">Signal</keyword>
<evidence type="ECO:0000313" key="4">
    <source>
        <dbReference type="Proteomes" id="UP001174196"/>
    </source>
</evidence>
<protein>
    <recommendedName>
        <fullName evidence="2">YhfM-like domain-containing protein</fullName>
    </recommendedName>
</protein>
<sequence>MRKFSLLVCFFVILLALTSCTAEKPSEVIIQKANGYETTINDANKIEKIMTIVGEVNWKEGSTPTMARNEDARFWMNDDNKKKETYLIWFGKYGNAELIRDSTKGSAYGTLTADQAKQLKEILLGS</sequence>
<feature type="chain" id="PRO_5047020912" description="YhfM-like domain-containing protein" evidence="1">
    <location>
        <begin position="22"/>
        <end position="126"/>
    </location>
</feature>
<dbReference type="Pfam" id="PF26353">
    <property type="entry name" value="YhfM"/>
    <property type="match status" value="1"/>
</dbReference>
<feature type="signal peptide" evidence="1">
    <location>
        <begin position="1"/>
        <end position="21"/>
    </location>
</feature>
<evidence type="ECO:0000313" key="3">
    <source>
        <dbReference type="EMBL" id="MDN4594349.1"/>
    </source>
</evidence>